<dbReference type="SMART" id="SM00028">
    <property type="entry name" value="TPR"/>
    <property type="match status" value="3"/>
</dbReference>
<keyword evidence="2" id="KW-0963">Cytoplasm</keyword>
<feature type="region of interest" description="Disordered" evidence="6">
    <location>
        <begin position="164"/>
        <end position="193"/>
    </location>
</feature>
<dbReference type="InterPro" id="IPR011990">
    <property type="entry name" value="TPR-like_helical_dom_sf"/>
</dbReference>
<dbReference type="GO" id="GO:0005929">
    <property type="term" value="C:cilium"/>
    <property type="evidence" value="ECO:0007669"/>
    <property type="project" value="TreeGrafter"/>
</dbReference>
<dbReference type="PANTHER" id="PTHR46630:SF1">
    <property type="entry name" value="TETRATRICOPEPTIDE REPEAT PROTEIN 29"/>
    <property type="match status" value="1"/>
</dbReference>
<name>A0AAW2YWI4_9EUKA</name>
<feature type="region of interest" description="Disordered" evidence="6">
    <location>
        <begin position="98"/>
        <end position="129"/>
    </location>
</feature>
<feature type="region of interest" description="Disordered" evidence="6">
    <location>
        <begin position="1"/>
        <end position="30"/>
    </location>
</feature>
<keyword evidence="3" id="KW-0677">Repeat</keyword>
<dbReference type="SUPFAM" id="SSF48452">
    <property type="entry name" value="TPR-like"/>
    <property type="match status" value="2"/>
</dbReference>
<feature type="region of interest" description="Disordered" evidence="6">
    <location>
        <begin position="202"/>
        <end position="221"/>
    </location>
</feature>
<dbReference type="Gene3D" id="1.25.40.10">
    <property type="entry name" value="Tetratricopeptide repeat domain"/>
    <property type="match status" value="1"/>
</dbReference>
<accession>A0AAW2YWI4</accession>
<evidence type="ECO:0000256" key="4">
    <source>
        <dbReference type="ARBA" id="ARBA00022803"/>
    </source>
</evidence>
<feature type="region of interest" description="Disordered" evidence="6">
    <location>
        <begin position="672"/>
        <end position="694"/>
    </location>
</feature>
<organism evidence="7 8">
    <name type="scientific">Acrasis kona</name>
    <dbReference type="NCBI Taxonomy" id="1008807"/>
    <lineage>
        <taxon>Eukaryota</taxon>
        <taxon>Discoba</taxon>
        <taxon>Heterolobosea</taxon>
        <taxon>Tetramitia</taxon>
        <taxon>Eutetramitia</taxon>
        <taxon>Acrasidae</taxon>
        <taxon>Acrasis</taxon>
    </lineage>
</organism>
<evidence type="ECO:0000256" key="5">
    <source>
        <dbReference type="ARBA" id="ARBA00040665"/>
    </source>
</evidence>
<dbReference type="Proteomes" id="UP001431209">
    <property type="component" value="Unassembled WGS sequence"/>
</dbReference>
<evidence type="ECO:0000256" key="2">
    <source>
        <dbReference type="ARBA" id="ARBA00022490"/>
    </source>
</evidence>
<feature type="compositionally biased region" description="Polar residues" evidence="6">
    <location>
        <begin position="233"/>
        <end position="264"/>
    </location>
</feature>
<keyword evidence="8" id="KW-1185">Reference proteome</keyword>
<gene>
    <name evidence="7" type="ORF">AKO1_011212</name>
</gene>
<keyword evidence="4" id="KW-0802">TPR repeat</keyword>
<feature type="compositionally biased region" description="Polar residues" evidence="6">
    <location>
        <begin position="173"/>
        <end position="193"/>
    </location>
</feature>
<feature type="compositionally biased region" description="Basic and acidic residues" evidence="6">
    <location>
        <begin position="119"/>
        <end position="129"/>
    </location>
</feature>
<protein>
    <recommendedName>
        <fullName evidence="5">Tetratricopeptide repeat protein 29</fullName>
    </recommendedName>
</protein>
<dbReference type="Pfam" id="PF13181">
    <property type="entry name" value="TPR_8"/>
    <property type="match status" value="1"/>
</dbReference>
<evidence type="ECO:0000256" key="1">
    <source>
        <dbReference type="ARBA" id="ARBA00004496"/>
    </source>
</evidence>
<sequence>MNGVGARSDSRVGTPLSMTTPARNPIIRAKSPLPTKVKIIKTPVQRKYLKKNPEELQMSLHNRSRSSLLKKMETVPKITHQESSSSRMMKGLLSIEAPISPSKSPTKRANTPGAVSPPDGRENESKFFDDTNYISLQSMRERINDITKSPESVQLQQIWTSPAKKSLMEGVGRNNSPEKTNRNSTAPAGLNRNSLKINLSSVANSLGNSPSSPSKYKSRDETDDYVKEMTHIENINKSMPSSRKSSRNTGRSTVTTRPKTANNFSQPSSQIASVVASAIQSHNEQRKSIFKEVQEEGQDINYAESEYQKYLMLKEMKERKSTMSPRSAQKFQEQFELSQIKDSDVVINDIESDEFGNIIISHNTKDKKPEAQCQEPLKLQYDPSQIQMSPVTSNWTVSANPTIGTIFHNTSQNQSNAMTISSLKDFMHMARACNRAGKNRMEGLTHYKLGCKYEELNDSSRAIKHYKRFFAIAQELGDGVGTSLALNCLGVCHHRLKGMENLKVALDYHSKHWEVADVQGKIVAHINIGLVYQKLGQIDQATENYRLAFQSALDIGDRHGESIALANLGLLGKDNDDLLTAQACMERHLLLSENMKDLRSSSDAYQQLGLLANKQGDSEQALRHLTKARGVAIMNIDNIKANQLRCNIGIVAATLKLDEYMKDVANRICGSIRDSTENSNNTSTNTSLDTTTTM</sequence>
<comment type="subcellular location">
    <subcellularLocation>
        <location evidence="1">Cytoplasm</location>
    </subcellularLocation>
</comment>
<dbReference type="InterPro" id="IPR019734">
    <property type="entry name" value="TPR_rpt"/>
</dbReference>
<reference evidence="7 8" key="1">
    <citation type="submission" date="2024-03" db="EMBL/GenBank/DDBJ databases">
        <title>The Acrasis kona genome and developmental transcriptomes reveal deep origins of eukaryotic multicellular pathways.</title>
        <authorList>
            <person name="Sheikh S."/>
            <person name="Fu C.-J."/>
            <person name="Brown M.W."/>
            <person name="Baldauf S.L."/>
        </authorList>
    </citation>
    <scope>NUCLEOTIDE SEQUENCE [LARGE SCALE GENOMIC DNA]</scope>
    <source>
        <strain evidence="7 8">ATCC MYA-3509</strain>
    </source>
</reference>
<dbReference type="GO" id="GO:0003341">
    <property type="term" value="P:cilium movement"/>
    <property type="evidence" value="ECO:0007669"/>
    <property type="project" value="TreeGrafter"/>
</dbReference>
<evidence type="ECO:0000256" key="3">
    <source>
        <dbReference type="ARBA" id="ARBA00022737"/>
    </source>
</evidence>
<dbReference type="InterPro" id="IPR051476">
    <property type="entry name" value="Bac_ResReg_Asp_Phosphatase"/>
</dbReference>
<feature type="compositionally biased region" description="Polar residues" evidence="6">
    <location>
        <begin position="202"/>
        <end position="215"/>
    </location>
</feature>
<dbReference type="PANTHER" id="PTHR46630">
    <property type="entry name" value="TETRATRICOPEPTIDE REPEAT PROTEIN 29"/>
    <property type="match status" value="1"/>
</dbReference>
<comment type="caution">
    <text evidence="7">The sequence shown here is derived from an EMBL/GenBank/DDBJ whole genome shotgun (WGS) entry which is preliminary data.</text>
</comment>
<evidence type="ECO:0000256" key="6">
    <source>
        <dbReference type="SAM" id="MobiDB-lite"/>
    </source>
</evidence>
<evidence type="ECO:0000313" key="8">
    <source>
        <dbReference type="Proteomes" id="UP001431209"/>
    </source>
</evidence>
<dbReference type="GO" id="GO:0005737">
    <property type="term" value="C:cytoplasm"/>
    <property type="evidence" value="ECO:0007669"/>
    <property type="project" value="UniProtKB-SubCell"/>
</dbReference>
<dbReference type="EMBL" id="JAOPGA020000768">
    <property type="protein sequence ID" value="KAL0481490.1"/>
    <property type="molecule type" value="Genomic_DNA"/>
</dbReference>
<evidence type="ECO:0000313" key="7">
    <source>
        <dbReference type="EMBL" id="KAL0481490.1"/>
    </source>
</evidence>
<feature type="region of interest" description="Disordered" evidence="6">
    <location>
        <begin position="232"/>
        <end position="269"/>
    </location>
</feature>
<feature type="compositionally biased region" description="Low complexity" evidence="6">
    <location>
        <begin position="677"/>
        <end position="694"/>
    </location>
</feature>
<dbReference type="AlphaFoldDB" id="A0AAW2YWI4"/>
<proteinExistence type="predicted"/>